<feature type="transmembrane region" description="Helical" evidence="1">
    <location>
        <begin position="86"/>
        <end position="103"/>
    </location>
</feature>
<dbReference type="Proteomes" id="UP000066480">
    <property type="component" value="Chromosome"/>
</dbReference>
<accession>A0A0K1JMB6</accession>
<organism evidence="3 4">
    <name type="scientific">Luteipulveratus mongoliensis</name>
    <dbReference type="NCBI Taxonomy" id="571913"/>
    <lineage>
        <taxon>Bacteria</taxon>
        <taxon>Bacillati</taxon>
        <taxon>Actinomycetota</taxon>
        <taxon>Actinomycetes</taxon>
        <taxon>Micrococcales</taxon>
        <taxon>Dermacoccaceae</taxon>
        <taxon>Luteipulveratus</taxon>
    </lineage>
</organism>
<keyword evidence="1" id="KW-0812">Transmembrane</keyword>
<feature type="domain" description="SPW repeat-containing integral membrane" evidence="2">
    <location>
        <begin position="32"/>
        <end position="129"/>
    </location>
</feature>
<feature type="transmembrane region" description="Helical" evidence="1">
    <location>
        <begin position="57"/>
        <end position="79"/>
    </location>
</feature>
<gene>
    <name evidence="3" type="ORF">VV02_21685</name>
</gene>
<dbReference type="EMBL" id="CP011112">
    <property type="protein sequence ID" value="AKU17861.1"/>
    <property type="molecule type" value="Genomic_DNA"/>
</dbReference>
<evidence type="ECO:0000313" key="3">
    <source>
        <dbReference type="EMBL" id="AKU17861.1"/>
    </source>
</evidence>
<protein>
    <recommendedName>
        <fullName evidence="2">SPW repeat-containing integral membrane domain-containing protein</fullName>
    </recommendedName>
</protein>
<keyword evidence="1" id="KW-0472">Membrane</keyword>
<feature type="transmembrane region" description="Helical" evidence="1">
    <location>
        <begin position="115"/>
        <end position="135"/>
    </location>
</feature>
<keyword evidence="4" id="KW-1185">Reference proteome</keyword>
<dbReference type="Pfam" id="PF03779">
    <property type="entry name" value="SPW"/>
    <property type="match status" value="1"/>
</dbReference>
<feature type="transmembrane region" description="Helical" evidence="1">
    <location>
        <begin position="29"/>
        <end position="51"/>
    </location>
</feature>
<dbReference type="STRING" id="571913.VV02_21685"/>
<evidence type="ECO:0000313" key="4">
    <source>
        <dbReference type="Proteomes" id="UP000066480"/>
    </source>
</evidence>
<dbReference type="KEGG" id="lmoi:VV02_21685"/>
<dbReference type="OrthoDB" id="3638638at2"/>
<proteinExistence type="predicted"/>
<evidence type="ECO:0000259" key="2">
    <source>
        <dbReference type="Pfam" id="PF03779"/>
    </source>
</evidence>
<dbReference type="RefSeq" id="WP_052594960.1">
    <property type="nucleotide sequence ID" value="NZ_CP011112.1"/>
</dbReference>
<keyword evidence="1" id="KW-1133">Transmembrane helix</keyword>
<evidence type="ECO:0000256" key="1">
    <source>
        <dbReference type="SAM" id="Phobius"/>
    </source>
</evidence>
<dbReference type="InterPro" id="IPR005530">
    <property type="entry name" value="SPW"/>
</dbReference>
<sequence>MAASAHDIDKHPDVLEMRHRYDEISEKPIAQWADGVMFLAGIFLAMSPWVIGFSGQASMTASCLITGLAVALLGVGFSVAYGHFHGLAWVTGVLGLWAIVSPWAVDGPTPDNKAIVWTVIAGALCVLCTLALMSTSMERLRMGRR</sequence>
<reference evidence="3 4" key="1">
    <citation type="submission" date="2015-03" db="EMBL/GenBank/DDBJ databases">
        <title>Luteipulveratus halotolerans sp. nov., a novel actinobacterium (Dermacoccaceae) from Sarawak, Malaysia.</title>
        <authorList>
            <person name="Juboi H."/>
            <person name="Basik A."/>
            <person name="Shamsul S.S."/>
            <person name="Arnold P."/>
            <person name="Schmitt E.K."/>
            <person name="Sanglier J.-J."/>
            <person name="Yeo T."/>
        </authorList>
    </citation>
    <scope>NUCLEOTIDE SEQUENCE [LARGE SCALE GENOMIC DNA]</scope>
    <source>
        <strain evidence="3 4">MN07-A0370</strain>
    </source>
</reference>
<dbReference type="AlphaFoldDB" id="A0A0K1JMB6"/>
<name>A0A0K1JMB6_9MICO</name>